<dbReference type="PANTHER" id="PTHR45835:SF99">
    <property type="entry name" value="CHROMO DOMAIN-CONTAINING PROTEIN-RELATED"/>
    <property type="match status" value="1"/>
</dbReference>
<organism evidence="3">
    <name type="scientific">Tanacetum cinerariifolium</name>
    <name type="common">Dalmatian daisy</name>
    <name type="synonym">Chrysanthemum cinerariifolium</name>
    <dbReference type="NCBI Taxonomy" id="118510"/>
    <lineage>
        <taxon>Eukaryota</taxon>
        <taxon>Viridiplantae</taxon>
        <taxon>Streptophyta</taxon>
        <taxon>Embryophyta</taxon>
        <taxon>Tracheophyta</taxon>
        <taxon>Spermatophyta</taxon>
        <taxon>Magnoliopsida</taxon>
        <taxon>eudicotyledons</taxon>
        <taxon>Gunneridae</taxon>
        <taxon>Pentapetalae</taxon>
        <taxon>asterids</taxon>
        <taxon>campanulids</taxon>
        <taxon>Asterales</taxon>
        <taxon>Asteraceae</taxon>
        <taxon>Asteroideae</taxon>
        <taxon>Anthemideae</taxon>
        <taxon>Anthemidinae</taxon>
        <taxon>Tanacetum</taxon>
    </lineage>
</organism>
<dbReference type="InterPro" id="IPR043128">
    <property type="entry name" value="Rev_trsase/Diguanyl_cyclase"/>
</dbReference>
<dbReference type="CDD" id="cd00303">
    <property type="entry name" value="retropepsin_like"/>
    <property type="match status" value="1"/>
</dbReference>
<dbReference type="AlphaFoldDB" id="A0A699GS04"/>
<evidence type="ECO:0000313" key="3">
    <source>
        <dbReference type="EMBL" id="GEV37677.1"/>
    </source>
</evidence>
<dbReference type="EMBL" id="BKCJ010021789">
    <property type="protein sequence ID" value="GEV37677.1"/>
    <property type="molecule type" value="Genomic_DNA"/>
</dbReference>
<dbReference type="Pfam" id="PF17921">
    <property type="entry name" value="Integrase_H2C2"/>
    <property type="match status" value="1"/>
</dbReference>
<dbReference type="Pfam" id="PF08284">
    <property type="entry name" value="RVP_2"/>
    <property type="match status" value="1"/>
</dbReference>
<feature type="compositionally biased region" description="Acidic residues" evidence="1">
    <location>
        <begin position="20"/>
        <end position="36"/>
    </location>
</feature>
<reference evidence="3" key="1">
    <citation type="journal article" date="2019" name="Sci. Rep.">
        <title>Draft genome of Tanacetum cinerariifolium, the natural source of mosquito coil.</title>
        <authorList>
            <person name="Yamashiro T."/>
            <person name="Shiraishi A."/>
            <person name="Satake H."/>
            <person name="Nakayama K."/>
        </authorList>
    </citation>
    <scope>NUCLEOTIDE SEQUENCE</scope>
</reference>
<dbReference type="CDD" id="cd01647">
    <property type="entry name" value="RT_LTR"/>
    <property type="match status" value="1"/>
</dbReference>
<accession>A0A699GS04</accession>
<keyword evidence="3" id="KW-0808">Transferase</keyword>
<proteinExistence type="predicted"/>
<dbReference type="InterPro" id="IPR036397">
    <property type="entry name" value="RNaseH_sf"/>
</dbReference>
<dbReference type="InterPro" id="IPR043502">
    <property type="entry name" value="DNA/RNA_pol_sf"/>
</dbReference>
<feature type="region of interest" description="Disordered" evidence="1">
    <location>
        <begin position="17"/>
        <end position="46"/>
    </location>
</feature>
<dbReference type="PANTHER" id="PTHR45835">
    <property type="entry name" value="YALI0A06105P"/>
    <property type="match status" value="1"/>
</dbReference>
<name>A0A699GS04_TANCI</name>
<dbReference type="GO" id="GO:0015074">
    <property type="term" value="P:DNA integration"/>
    <property type="evidence" value="ECO:0007669"/>
    <property type="project" value="InterPro"/>
</dbReference>
<dbReference type="Gene3D" id="3.10.10.10">
    <property type="entry name" value="HIV Type 1 Reverse Transcriptase, subunit A, domain 1"/>
    <property type="match status" value="1"/>
</dbReference>
<dbReference type="InterPro" id="IPR001584">
    <property type="entry name" value="Integrase_cat-core"/>
</dbReference>
<sequence length="1058" mass="120623">MLSRISFHVLIRQGRYNNDTNDEDEEVFEDEDDDEEEHHLDSTDSSVIPVVNPVPLAGDTEAFETDEARKIVRLEPPMLESMQARIAEHDASPTPPLPISSPPLPLRSPLTTSPTDIGALLGYRADGIRIRALIPSTYHRIDIPEAEMSPRKRACFTTPATGLKVRFKDEQDDRALLRARVNTLFRDRQIHLHIVMLLDREATYARRVWTSSKDRNEAIEAHVRTLEAQVATLISQTSSLQTQLTTTFGRIETLKARDPEPRDDPGCDLILFIMLVSCYVYGFMKSNLYYISCDLKKMAPRKRTTRTSPTITTTTTTHVTDAQLRVLIAYGVAAALAERDADRSKNGDDSHDAGTCRRRQVSTVCEYTYTDFLKCQPMNFKGTKGFIRNALTWWNSHVMAVGHDSAYAMPWKTLKKMMTDKYWPRKLALMCDRMFPEELDVVEKYVGGLPDMIYGSVNASKPKTMQEAIEFATELIDKKILTIVERQAENKRKFKDTSKNNQNQHQPFKRNNVAQAYTTRPGEKKPYGGSKPLCPKCNYHHDGPYAPKCTNCKRISYLASDYKSRPAAASNNQKARGENLRVLTFFECGAEARAYAVGTAETNLNSNVVTGTFLLNNCYAMILFDIGSDRSFVSTTFISFIDIIPTALDHGYDVELGDGRIILVNTLIRGSTLNFLNHPFNIDLMPAKMGSFDIIIGIGWLSKYHAVIIYDEKLVRVPFGNKILTFHGDGSNYRHEARLNIISYTKTQMYLLKGYPIFLAHVTIKKAEDKSKEKQLKDVPIVRDFPEELNKLTVKNRYPLLRIDNLFDQLQGSSVYLKIDLRSSYHQLMVLEEDILKTAFRTRCGHYEFQVMPFGKENVVADTLSRNEQNKPLRVQALVMTIGFDKMYQDMKQLYWWPNMKANIAIYASKCLTCLKVKAKHQKPSGLLVQPGIPQWKWDNITMDFVTKLPRTQSRNDTIWAMGTQLDMSTTYHPQTDGQSEKTIQILEDMLRACAIDFGNGWERHLPLIEFSYNNNYHASIKAAPFKALYGRKCRLPVCWAEVEDSQLTGPKHVHETT</sequence>
<dbReference type="Gene3D" id="2.40.70.10">
    <property type="entry name" value="Acid Proteases"/>
    <property type="match status" value="1"/>
</dbReference>
<dbReference type="InterPro" id="IPR041588">
    <property type="entry name" value="Integrase_H2C2"/>
</dbReference>
<gene>
    <name evidence="3" type="ORF">Tci_109654</name>
</gene>
<dbReference type="SUPFAM" id="SSF53098">
    <property type="entry name" value="Ribonuclease H-like"/>
    <property type="match status" value="1"/>
</dbReference>
<dbReference type="Gene3D" id="3.30.70.270">
    <property type="match status" value="1"/>
</dbReference>
<keyword evidence="3" id="KW-0548">Nucleotidyltransferase</keyword>
<dbReference type="GO" id="GO:0003676">
    <property type="term" value="F:nucleic acid binding"/>
    <property type="evidence" value="ECO:0007669"/>
    <property type="project" value="InterPro"/>
</dbReference>
<dbReference type="Gene3D" id="3.30.420.10">
    <property type="entry name" value="Ribonuclease H-like superfamily/Ribonuclease H"/>
    <property type="match status" value="1"/>
</dbReference>
<dbReference type="PROSITE" id="PS50994">
    <property type="entry name" value="INTEGRASE"/>
    <property type="match status" value="1"/>
</dbReference>
<dbReference type="InterPro" id="IPR021109">
    <property type="entry name" value="Peptidase_aspartic_dom_sf"/>
</dbReference>
<dbReference type="GO" id="GO:0003964">
    <property type="term" value="F:RNA-directed DNA polymerase activity"/>
    <property type="evidence" value="ECO:0007669"/>
    <property type="project" value="UniProtKB-KW"/>
</dbReference>
<dbReference type="SUPFAM" id="SSF56672">
    <property type="entry name" value="DNA/RNA polymerases"/>
    <property type="match status" value="1"/>
</dbReference>
<dbReference type="InterPro" id="IPR012337">
    <property type="entry name" value="RNaseH-like_sf"/>
</dbReference>
<keyword evidence="3" id="KW-0695">RNA-directed DNA polymerase</keyword>
<comment type="caution">
    <text evidence="3">The sequence shown here is derived from an EMBL/GenBank/DDBJ whole genome shotgun (WGS) entry which is preliminary data.</text>
</comment>
<evidence type="ECO:0000259" key="2">
    <source>
        <dbReference type="PROSITE" id="PS50994"/>
    </source>
</evidence>
<evidence type="ECO:0000256" key="1">
    <source>
        <dbReference type="SAM" id="MobiDB-lite"/>
    </source>
</evidence>
<feature type="region of interest" description="Disordered" evidence="1">
    <location>
        <begin position="492"/>
        <end position="513"/>
    </location>
</feature>
<feature type="domain" description="Integrase catalytic" evidence="2">
    <location>
        <begin position="941"/>
        <end position="1033"/>
    </location>
</feature>
<protein>
    <submittedName>
        <fullName evidence="3">Reverse transcriptase domain-containing protein</fullName>
    </submittedName>
</protein>